<dbReference type="PANTHER" id="PTHR46147">
    <property type="entry name" value="HISTONE-LYSINE N-METHYLTRANSFERASE ASH1"/>
    <property type="match status" value="1"/>
</dbReference>
<feature type="compositionally biased region" description="Polar residues" evidence="5">
    <location>
        <begin position="1254"/>
        <end position="1263"/>
    </location>
</feature>
<dbReference type="EMBL" id="VCAZ01000096">
    <property type="protein sequence ID" value="TSR75297.1"/>
    <property type="molecule type" value="Genomic_DNA"/>
</dbReference>
<feature type="domain" description="Bromo" evidence="6">
    <location>
        <begin position="1797"/>
        <end position="1839"/>
    </location>
</feature>
<evidence type="ECO:0000256" key="5">
    <source>
        <dbReference type="SAM" id="MobiDB-lite"/>
    </source>
</evidence>
<dbReference type="GO" id="GO:0042800">
    <property type="term" value="F:histone H3K4 methyltransferase activity"/>
    <property type="evidence" value="ECO:0007669"/>
    <property type="project" value="TreeGrafter"/>
</dbReference>
<keyword evidence="2 4" id="KW-0103">Bromodomain</keyword>
<feature type="compositionally biased region" description="Basic and acidic residues" evidence="5">
    <location>
        <begin position="1361"/>
        <end position="1371"/>
    </location>
</feature>
<feature type="region of interest" description="Disordered" evidence="5">
    <location>
        <begin position="1153"/>
        <end position="1172"/>
    </location>
</feature>
<feature type="compositionally biased region" description="Polar residues" evidence="5">
    <location>
        <begin position="284"/>
        <end position="297"/>
    </location>
</feature>
<dbReference type="GO" id="GO:0032259">
    <property type="term" value="P:methylation"/>
    <property type="evidence" value="ECO:0007669"/>
    <property type="project" value="UniProtKB-KW"/>
</dbReference>
<dbReference type="OrthoDB" id="8939174at2759"/>
<sequence length="1864" mass="209156">MDKKRKNNSPTPAPEEKTDVDGTESRKKPKKTKSEECDFFLERTDSREKQLQDLEVKHTDYSDGNMKAKISPGTKRTKKPPKSLENFICRPSIRMFQRVEPVGRNVCKRRDGISAKTRLYSQLCGPVKKKSNTDSLETKDNTDSSALSSSSLIPSGIISPAADSLTTRAAKKVLPNQTKKTDIIPDTTLQKTQQSSTKLSLSHKITHNTHTNQTYSSKNLPESNSTSQQDSRAQECFKIPNEDMTQKSQVSPNSSYGNSSKTGLHAVSSKLISRYQKKAAKYNDSYSEPTSNLNSNNKKGDDCVDDSNHADVRIVTNEKSKQQNGSTQEPSPCTNDLPEHPTSFQVTDSPSSSKCTDTTSDLSENSRGSKGQKENKDLNWSPEITTNFVSEHENYGKSSNNEHGKEFKLCANQKKIEVHSLIDTNSSVGSTLCPQVSSAPFKTLRDDLSSNKQDKKLAKKQQIRSLRSNKCATMANEIKHSPVSCTVLHSGSQNETSFRSSIEFPPSSQCKQNPAGQPPKSKPPQNLHSEMSFLNNLPSKKRGRPKSNKSKVQFEANCSEVSVVNTPNDQNQEDLGTELDRKHIKPMVKKRGRPKQSFSIQVQETQPKVMSEKQDSRELQTTSKDKSRHIQKCKKNKRVVMKSIMGKINRIKMKRKDRVLTQILMGRKQCDSRDISQRSTAREACSPGSNATHSLSSLVSSFGGKLGSQINVSKRGTIYMGKRRGRKPKCQTTFNISSQKSLQMFPDNPQLTFKSTLVQPSSESQTVCLSGSSNTMKNISSSLSSGRSSQINFNAPQIKATSFKQLSEISQAHCEAKLMCNSGEGINETATSERNKRLNESIGFCSASATDSVFTKSGVSGSNSFQSRPKTFSSLPSERHFSAHLPLGSGRPQNSSPSLTFTDQEAHTFKCHRKGHHCLNREKLRRHKYKCKKKYMQLRAKHQDPDFLADIDDLVVRLSKIRIVQRVTRTNSGDVGNATGRSSLKSKCKSYELQCLQEKVHPPAMFQINLSGYYSPHSALSCEPLHYVRMANMRRKHGCSTEPSEQIVSHFPVMHKLGYPYPSGGFIHPSYKVPFTTASLGFGLCRGYPSGTLYPLPFPPSFLPHYSKNPIISPSKFHKKRSKFPRQDSAVWGQKTFGTYPRMTPHSSCDCFNTELRQRQRQKEKGRGKRDKYSMMTERQNVNDVWHNNLTKDNENLGSCSFNSSSPTPIFSQIQQKDKTFPFTCSSPSNLGQGEEVRWSEHQPPRSHGKKDPNQPSETTEINSVGLEKDPETDWNSSPQQLHRKTQSFLKQCTLFSGTSGQKRLTKSRKEGLTGVSTVLREQARTSVPDLTSGDKKTPGIDQAGGFPKKHHCSDSSPSRQPDKTSWDARFKAKRRPLIKKMSNYVHQSSPLLREEHSHPADRNTPSTSSAETQHSMAPKHQNFEGLKSADGIEVKKRGPGRPRKTPKPTSPPSLFSVPELSTCLYIEKAGEEDKDNSDTVLDVIELVIHGEQKSGKKRKLPEFVEDEDQNQNEEKDETEQFPTYIHTCSEPIHSSPSQVEEGEPEQATTSVPNKKYLWAGLYSDVYKTEDIPDEPDHLNVEGLEYNPDEHEYGLLPAPLHVDSSCNPPNSIVSQTCSDNCPNTTLSDYEAQSCDMEDHTHDYEEYHPCCHHFRQQEENSDNENFPSTLSSEERSFVMKHGIFLVRNYKKMKARQEFLLREAAKEQEKEKGEDKESSQQIEGSGPGEDPTIESDRSPIERRSCSEEREHVAFQSQNLSQTLQEIWERIVNCKGSSGQNLSDPLLNLCSRKRSDSALVDLSMIRKQLQSGQYESLAAFHSDMLTVFHCAEKYYGSDSAVGRDVSQLRAVYQKAHLEASAHTRNFL</sequence>
<feature type="compositionally biased region" description="Basic residues" evidence="5">
    <location>
        <begin position="1438"/>
        <end position="1447"/>
    </location>
</feature>
<feature type="compositionally biased region" description="Polar residues" evidence="5">
    <location>
        <begin position="246"/>
        <end position="262"/>
    </location>
</feature>
<evidence type="ECO:0000259" key="6">
    <source>
        <dbReference type="PROSITE" id="PS50014"/>
    </source>
</evidence>
<dbReference type="PANTHER" id="PTHR46147:SF3">
    <property type="entry name" value="HISTONE-LYSINE N-METHYLTRANSFERASE ASH1"/>
    <property type="match status" value="1"/>
</dbReference>
<feature type="region of interest" description="Disordered" evidence="5">
    <location>
        <begin position="281"/>
        <end position="382"/>
    </location>
</feature>
<dbReference type="Pfam" id="PF00439">
    <property type="entry name" value="Bromodomain"/>
    <property type="match status" value="1"/>
</dbReference>
<feature type="compositionally biased region" description="Polar residues" evidence="5">
    <location>
        <begin position="496"/>
        <end position="515"/>
    </location>
</feature>
<feature type="compositionally biased region" description="Basic and acidic residues" evidence="5">
    <location>
        <begin position="14"/>
        <end position="36"/>
    </location>
</feature>
<accession>A0A556V1R8</accession>
<dbReference type="SMART" id="SM00384">
    <property type="entry name" value="AT_hook"/>
    <property type="match status" value="4"/>
</dbReference>
<feature type="region of interest" description="Disordered" evidence="5">
    <location>
        <begin position="671"/>
        <end position="690"/>
    </location>
</feature>
<feature type="compositionally biased region" description="Basic residues" evidence="5">
    <location>
        <begin position="626"/>
        <end position="635"/>
    </location>
</feature>
<keyword evidence="7" id="KW-0489">Methyltransferase</keyword>
<dbReference type="InterPro" id="IPR017956">
    <property type="entry name" value="AT_hook_DNA-bd_motif"/>
</dbReference>
<evidence type="ECO:0000256" key="4">
    <source>
        <dbReference type="PROSITE-ProRule" id="PRU00035"/>
    </source>
</evidence>
<feature type="region of interest" description="Disordered" evidence="5">
    <location>
        <begin position="1221"/>
        <end position="1284"/>
    </location>
</feature>
<protein>
    <submittedName>
        <fullName evidence="7">Histone-lysine N-methyltransferase ASH1L</fullName>
    </submittedName>
</protein>
<dbReference type="SUPFAM" id="SSF47370">
    <property type="entry name" value="Bromodomain"/>
    <property type="match status" value="1"/>
</dbReference>
<feature type="region of interest" description="Disordered" evidence="5">
    <location>
        <begin position="1493"/>
        <end position="1552"/>
    </location>
</feature>
<evidence type="ECO:0000256" key="2">
    <source>
        <dbReference type="ARBA" id="ARBA00023117"/>
    </source>
</evidence>
<feature type="compositionally biased region" description="Polar residues" evidence="5">
    <location>
        <begin position="523"/>
        <end position="538"/>
    </location>
</feature>
<evidence type="ECO:0000256" key="1">
    <source>
        <dbReference type="ARBA" id="ARBA00004123"/>
    </source>
</evidence>
<dbReference type="GO" id="GO:0006355">
    <property type="term" value="P:regulation of DNA-templated transcription"/>
    <property type="evidence" value="ECO:0007669"/>
    <property type="project" value="TreeGrafter"/>
</dbReference>
<comment type="subcellular location">
    <subcellularLocation>
        <location evidence="1">Nucleus</location>
    </subcellularLocation>
</comment>
<feature type="compositionally biased region" description="Polar residues" evidence="5">
    <location>
        <begin position="322"/>
        <end position="334"/>
    </location>
</feature>
<feature type="compositionally biased region" description="Basic and acidic residues" evidence="5">
    <location>
        <begin position="1235"/>
        <end position="1244"/>
    </location>
</feature>
<dbReference type="PROSITE" id="PS50014">
    <property type="entry name" value="BROMODOMAIN_2"/>
    <property type="match status" value="1"/>
</dbReference>
<feature type="compositionally biased region" description="Basic and acidic residues" evidence="5">
    <location>
        <begin position="1393"/>
        <end position="1402"/>
    </location>
</feature>
<dbReference type="Proteomes" id="UP000319801">
    <property type="component" value="Unassembled WGS sequence"/>
</dbReference>
<comment type="caution">
    <text evidence="7">The sequence shown here is derived from an EMBL/GenBank/DDBJ whole genome shotgun (WGS) entry which is preliminary data.</text>
</comment>
<evidence type="ECO:0000313" key="7">
    <source>
        <dbReference type="EMBL" id="TSR75297.1"/>
    </source>
</evidence>
<feature type="region of interest" description="Disordered" evidence="5">
    <location>
        <begin position="184"/>
        <end position="262"/>
    </location>
</feature>
<feature type="compositionally biased region" description="Polar residues" evidence="5">
    <location>
        <begin position="342"/>
        <end position="369"/>
    </location>
</feature>
<evidence type="ECO:0000256" key="3">
    <source>
        <dbReference type="ARBA" id="ARBA00023242"/>
    </source>
</evidence>
<feature type="compositionally biased region" description="Polar residues" evidence="5">
    <location>
        <begin position="208"/>
        <end position="231"/>
    </location>
</feature>
<feature type="compositionally biased region" description="Polar residues" evidence="5">
    <location>
        <begin position="1223"/>
        <end position="1232"/>
    </location>
</feature>
<reference evidence="7 8" key="1">
    <citation type="journal article" date="2019" name="Genome Biol. Evol.">
        <title>Whole-Genome Sequencing of the Giant Devil Catfish, Bagarius yarrelli.</title>
        <authorList>
            <person name="Jiang W."/>
            <person name="Lv Y."/>
            <person name="Cheng L."/>
            <person name="Yang K."/>
            <person name="Chao B."/>
            <person name="Wang X."/>
            <person name="Li Y."/>
            <person name="Pan X."/>
            <person name="You X."/>
            <person name="Zhang Y."/>
            <person name="Yang J."/>
            <person name="Li J."/>
            <person name="Zhang X."/>
            <person name="Liu S."/>
            <person name="Sun C."/>
            <person name="Yang J."/>
            <person name="Shi Q."/>
        </authorList>
    </citation>
    <scope>NUCLEOTIDE SEQUENCE [LARGE SCALE GENOMIC DNA]</scope>
    <source>
        <strain evidence="7">JWS20170419001</strain>
        <tissue evidence="7">Muscle</tissue>
    </source>
</reference>
<feature type="compositionally biased region" description="Basic and acidic residues" evidence="5">
    <location>
        <begin position="232"/>
        <end position="245"/>
    </location>
</feature>
<feature type="region of interest" description="Disordered" evidence="5">
    <location>
        <begin position="496"/>
        <end position="635"/>
    </location>
</feature>
<feature type="region of interest" description="Disordered" evidence="5">
    <location>
        <begin position="444"/>
        <end position="464"/>
    </location>
</feature>
<feature type="compositionally biased region" description="Polar residues" evidence="5">
    <location>
        <begin position="596"/>
        <end position="608"/>
    </location>
</feature>
<dbReference type="Gene3D" id="1.20.920.10">
    <property type="entry name" value="Bromodomain-like"/>
    <property type="match status" value="1"/>
</dbReference>
<feature type="compositionally biased region" description="Basic and acidic residues" evidence="5">
    <location>
        <begin position="1704"/>
        <end position="1716"/>
    </location>
</feature>
<feature type="compositionally biased region" description="Low complexity" evidence="5">
    <location>
        <begin position="187"/>
        <end position="202"/>
    </location>
</feature>
<feature type="region of interest" description="Disordered" evidence="5">
    <location>
        <begin position="1704"/>
        <end position="1745"/>
    </location>
</feature>
<gene>
    <name evidence="7" type="ORF">Baya_11891</name>
</gene>
<proteinExistence type="predicted"/>
<dbReference type="SMART" id="SM00297">
    <property type="entry name" value="BROMO"/>
    <property type="match status" value="1"/>
</dbReference>
<name>A0A556V1R8_BAGYA</name>
<keyword evidence="3" id="KW-0539">Nucleus</keyword>
<feature type="compositionally biased region" description="Low complexity" evidence="5">
    <location>
        <begin position="144"/>
        <end position="154"/>
    </location>
</feature>
<feature type="compositionally biased region" description="Basic and acidic residues" evidence="5">
    <location>
        <begin position="298"/>
        <end position="321"/>
    </location>
</feature>
<organism evidence="7 8">
    <name type="scientific">Bagarius yarrelli</name>
    <name type="common">Goonch</name>
    <name type="synonym">Bagrus yarrelli</name>
    <dbReference type="NCBI Taxonomy" id="175774"/>
    <lineage>
        <taxon>Eukaryota</taxon>
        <taxon>Metazoa</taxon>
        <taxon>Chordata</taxon>
        <taxon>Craniata</taxon>
        <taxon>Vertebrata</taxon>
        <taxon>Euteleostomi</taxon>
        <taxon>Actinopterygii</taxon>
        <taxon>Neopterygii</taxon>
        <taxon>Teleostei</taxon>
        <taxon>Ostariophysi</taxon>
        <taxon>Siluriformes</taxon>
        <taxon>Sisoridae</taxon>
        <taxon>Sisorinae</taxon>
        <taxon>Bagarius</taxon>
    </lineage>
</organism>
<dbReference type="GO" id="GO:0005654">
    <property type="term" value="C:nucleoplasm"/>
    <property type="evidence" value="ECO:0007669"/>
    <property type="project" value="TreeGrafter"/>
</dbReference>
<feature type="compositionally biased region" description="Basic and acidic residues" evidence="5">
    <location>
        <begin position="1156"/>
        <end position="1165"/>
    </location>
</feature>
<evidence type="ECO:0000313" key="8">
    <source>
        <dbReference type="Proteomes" id="UP000319801"/>
    </source>
</evidence>
<dbReference type="GO" id="GO:0003677">
    <property type="term" value="F:DNA binding"/>
    <property type="evidence" value="ECO:0007669"/>
    <property type="project" value="InterPro"/>
</dbReference>
<feature type="region of interest" description="Disordered" evidence="5">
    <location>
        <begin position="127"/>
        <end position="154"/>
    </location>
</feature>
<feature type="compositionally biased region" description="Polar residues" evidence="5">
    <location>
        <begin position="1274"/>
        <end position="1284"/>
    </location>
</feature>
<dbReference type="InterPro" id="IPR036427">
    <property type="entry name" value="Bromodomain-like_sf"/>
</dbReference>
<feature type="compositionally biased region" description="Basic residues" evidence="5">
    <location>
        <begin position="539"/>
        <end position="549"/>
    </location>
</feature>
<feature type="compositionally biased region" description="Basic and acidic residues" evidence="5">
    <location>
        <begin position="1732"/>
        <end position="1745"/>
    </location>
</feature>
<dbReference type="InterPro" id="IPR001487">
    <property type="entry name" value="Bromodomain"/>
</dbReference>
<feature type="compositionally biased region" description="Acidic residues" evidence="5">
    <location>
        <begin position="1504"/>
        <end position="1520"/>
    </location>
</feature>
<feature type="region of interest" description="Disordered" evidence="5">
    <location>
        <begin position="1"/>
        <end position="36"/>
    </location>
</feature>
<feature type="compositionally biased region" description="Polar residues" evidence="5">
    <location>
        <begin position="559"/>
        <end position="570"/>
    </location>
</feature>
<feature type="compositionally biased region" description="Polar residues" evidence="5">
    <location>
        <begin position="1404"/>
        <end position="1416"/>
    </location>
</feature>
<keyword evidence="8" id="KW-1185">Reference proteome</keyword>
<feature type="compositionally biased region" description="Basic and acidic residues" evidence="5">
    <location>
        <begin position="444"/>
        <end position="456"/>
    </location>
</feature>
<feature type="compositionally biased region" description="Basic residues" evidence="5">
    <location>
        <begin position="582"/>
        <end position="594"/>
    </location>
</feature>
<feature type="region of interest" description="Disordered" evidence="5">
    <location>
        <begin position="1320"/>
        <end position="1459"/>
    </location>
</feature>
<feature type="region of interest" description="Disordered" evidence="5">
    <location>
        <begin position="57"/>
        <end position="83"/>
    </location>
</feature>
<keyword evidence="7" id="KW-0808">Transferase</keyword>